<name>A0ABZ1VCB0_9ACTN</name>
<dbReference type="Proteomes" id="UP001432292">
    <property type="component" value="Chromosome"/>
</dbReference>
<keyword evidence="3" id="KW-1185">Reference proteome</keyword>
<evidence type="ECO:0000259" key="1">
    <source>
        <dbReference type="Pfam" id="PF03559"/>
    </source>
</evidence>
<organism evidence="2 3">
    <name type="scientific">Streptomyces caniferus</name>
    <dbReference type="NCBI Taxonomy" id="285557"/>
    <lineage>
        <taxon>Bacteria</taxon>
        <taxon>Bacillati</taxon>
        <taxon>Actinomycetota</taxon>
        <taxon>Actinomycetes</taxon>
        <taxon>Kitasatosporales</taxon>
        <taxon>Streptomycetaceae</taxon>
        <taxon>Streptomyces</taxon>
    </lineage>
</organism>
<proteinExistence type="predicted"/>
<gene>
    <name evidence="2" type="ORF">OG727_00560</name>
</gene>
<dbReference type="InterPro" id="IPR005212">
    <property type="entry name" value="EvaA-like"/>
</dbReference>
<feature type="domain" description="dTDP-4-dehydro-6-deoxy-alpha-D-glucopyranose 2,3-dehydratase" evidence="1">
    <location>
        <begin position="36"/>
        <end position="238"/>
    </location>
</feature>
<protein>
    <submittedName>
        <fullName evidence="2">NDP-hexose 2,3-dehydratase family protein</fullName>
    </submittedName>
</protein>
<feature type="domain" description="dTDP-4-dehydro-6-deoxy-alpha-D-glucopyranose 2,3-dehydratase" evidence="1">
    <location>
        <begin position="262"/>
        <end position="464"/>
    </location>
</feature>
<reference evidence="2" key="1">
    <citation type="submission" date="2022-10" db="EMBL/GenBank/DDBJ databases">
        <title>The complete genomes of actinobacterial strains from the NBC collection.</title>
        <authorList>
            <person name="Joergensen T.S."/>
            <person name="Alvarez Arevalo M."/>
            <person name="Sterndorff E.B."/>
            <person name="Faurdal D."/>
            <person name="Vuksanovic O."/>
            <person name="Mourched A.-S."/>
            <person name="Charusanti P."/>
            <person name="Shaw S."/>
            <person name="Blin K."/>
            <person name="Weber T."/>
        </authorList>
    </citation>
    <scope>NUCLEOTIDE SEQUENCE</scope>
    <source>
        <strain evidence="2">NBC_01256</strain>
    </source>
</reference>
<dbReference type="EMBL" id="CP108473">
    <property type="protein sequence ID" value="WUS20911.1"/>
    <property type="molecule type" value="Genomic_DNA"/>
</dbReference>
<evidence type="ECO:0000313" key="3">
    <source>
        <dbReference type="Proteomes" id="UP001432292"/>
    </source>
</evidence>
<dbReference type="Gene3D" id="3.90.79.40">
    <property type="entry name" value="EvaA sugar 2,3-dehydratase subunit"/>
    <property type="match status" value="2"/>
</dbReference>
<accession>A0ABZ1VCB0</accession>
<dbReference type="RefSeq" id="WP_328730749.1">
    <property type="nucleotide sequence ID" value="NZ_CP108029.1"/>
</dbReference>
<dbReference type="Pfam" id="PF03559">
    <property type="entry name" value="Hexose_dehydrat"/>
    <property type="match status" value="2"/>
</dbReference>
<sequence length="468" mass="52162">MAHTTAVSPPLRSGTGRPVRLAESAACTDGLRMTTAAFFDWLAARQLIHAQQVERIRFDKMTQWHADPDTGDLRHRSGRFFSVQGLRVRSDFGPVAAWSQPIINQPECGILGIAIREFDGVPHLLMQAKSEPGNINGVQLSPTVQATRSNYTRVHGGSSVPYLDLFRSPEPDRVLADVLQSEQGSWFYRKRNRNMVVEAGPEVEAGEDFCWLTLGQLHTLMRHEDLINMDARTVLSCLPDWHTGADAPSADPGRGAALHTDREIRSWLTGRRAEHQISAERLPLTHVPEWHWSPEALSHESGRYFSIVAVHVGSRSREVPAWSQPLLRPHGDGVAALLVQRIGGVPHALMRARVEPGFADGVELGPTVQCTPENYAHLPAAARPPYLDLVLGGRAERTRFDTVLSEEGGRFHHARSRYLIIEVDPGDRVEEGAEFRWVSERQLDELLRYSGHLNVQARTLVAALRALR</sequence>
<dbReference type="InterPro" id="IPR038153">
    <property type="entry name" value="EvaA-like_sf"/>
</dbReference>
<evidence type="ECO:0000313" key="2">
    <source>
        <dbReference type="EMBL" id="WUS20911.1"/>
    </source>
</evidence>